<reference evidence="4 6" key="2">
    <citation type="submission" date="2018-08" db="EMBL/GenBank/DDBJ databases">
        <title>Brachybacterium saurashtrense DSM 23186.</title>
        <authorList>
            <person name="Li Y."/>
        </authorList>
    </citation>
    <scope>NUCLEOTIDE SEQUENCE [LARGE SCALE GENOMIC DNA]</scope>
    <source>
        <strain evidence="4 6">DSM 23186</strain>
    </source>
</reference>
<proteinExistence type="predicted"/>
<dbReference type="EMBL" id="CP031356">
    <property type="protein sequence ID" value="AXK46835.1"/>
    <property type="molecule type" value="Genomic_DNA"/>
</dbReference>
<keyword evidence="2" id="KW-0472">Membrane</keyword>
<evidence type="ECO:0000313" key="4">
    <source>
        <dbReference type="EMBL" id="RRR22550.1"/>
    </source>
</evidence>
<evidence type="ECO:0000256" key="1">
    <source>
        <dbReference type="SAM" id="MobiDB-lite"/>
    </source>
</evidence>
<sequence length="84" mass="9327">MAPEFSRETMSDSDGRGSSSADEDGIKGPLLQIVKLAVPVLVMLVVIGMIFRDGFGGGFPWFFLFFIIPMILRPLRILLRNLGR</sequence>
<feature type="transmembrane region" description="Helical" evidence="2">
    <location>
        <begin position="58"/>
        <end position="79"/>
    </location>
</feature>
<dbReference type="KEGG" id="bsau:DWV08_15250"/>
<evidence type="ECO:0000313" key="6">
    <source>
        <dbReference type="Proteomes" id="UP000282185"/>
    </source>
</evidence>
<keyword evidence="5" id="KW-1185">Reference proteome</keyword>
<feature type="transmembrane region" description="Helical" evidence="2">
    <location>
        <begin position="33"/>
        <end position="52"/>
    </location>
</feature>
<organism evidence="4 6">
    <name type="scientific">Brachybacterium saurashtrense</name>
    <dbReference type="NCBI Taxonomy" id="556288"/>
    <lineage>
        <taxon>Bacteria</taxon>
        <taxon>Bacillati</taxon>
        <taxon>Actinomycetota</taxon>
        <taxon>Actinomycetes</taxon>
        <taxon>Micrococcales</taxon>
        <taxon>Dermabacteraceae</taxon>
        <taxon>Brachybacterium</taxon>
    </lineage>
</organism>
<feature type="region of interest" description="Disordered" evidence="1">
    <location>
        <begin position="1"/>
        <end position="25"/>
    </location>
</feature>
<dbReference type="AlphaFoldDB" id="A0A345YSD3"/>
<keyword evidence="2" id="KW-0812">Transmembrane</keyword>
<evidence type="ECO:0000256" key="2">
    <source>
        <dbReference type="SAM" id="Phobius"/>
    </source>
</evidence>
<dbReference type="Proteomes" id="UP000254236">
    <property type="component" value="Chromosome"/>
</dbReference>
<gene>
    <name evidence="3" type="ORF">DWV08_15250</name>
    <name evidence="4" type="ORF">DXU92_09870</name>
</gene>
<name>A0A345YSD3_9MICO</name>
<dbReference type="EMBL" id="QSWH01000004">
    <property type="protein sequence ID" value="RRR22550.1"/>
    <property type="molecule type" value="Genomic_DNA"/>
</dbReference>
<dbReference type="Proteomes" id="UP000282185">
    <property type="component" value="Unassembled WGS sequence"/>
</dbReference>
<accession>A0A345YSD3</accession>
<evidence type="ECO:0000313" key="3">
    <source>
        <dbReference type="EMBL" id="AXK46835.1"/>
    </source>
</evidence>
<reference evidence="3 5" key="1">
    <citation type="submission" date="2018-07" db="EMBL/GenBank/DDBJ databases">
        <title>Brachybacterium saurashtrense DSM 23186 genome sequence.</title>
        <authorList>
            <person name="Guo L."/>
        </authorList>
    </citation>
    <scope>NUCLEOTIDE SEQUENCE [LARGE SCALE GENOMIC DNA]</scope>
    <source>
        <strain evidence="3 5">DSM 23186</strain>
    </source>
</reference>
<protein>
    <submittedName>
        <fullName evidence="4">Uncharacterized protein</fullName>
    </submittedName>
</protein>
<keyword evidence="2" id="KW-1133">Transmembrane helix</keyword>
<feature type="compositionally biased region" description="Basic and acidic residues" evidence="1">
    <location>
        <begin position="1"/>
        <end position="15"/>
    </location>
</feature>
<evidence type="ECO:0000313" key="5">
    <source>
        <dbReference type="Proteomes" id="UP000254236"/>
    </source>
</evidence>